<evidence type="ECO:0000256" key="5">
    <source>
        <dbReference type="ARBA" id="ARBA00022777"/>
    </source>
</evidence>
<dbReference type="InterPro" id="IPR051334">
    <property type="entry name" value="SRPK"/>
</dbReference>
<name>A0A1V6SDQ0_9EURO</name>
<dbReference type="Gene3D" id="3.30.200.20">
    <property type="entry name" value="Phosphorylase Kinase, domain 1"/>
    <property type="match status" value="1"/>
</dbReference>
<reference evidence="11" key="1">
    <citation type="journal article" date="2017" name="Nat. Microbiol.">
        <title>Global analysis of biosynthetic gene clusters reveals vast potential of secondary metabolite production in Penicillium species.</title>
        <authorList>
            <person name="Nielsen J.C."/>
            <person name="Grijseels S."/>
            <person name="Prigent S."/>
            <person name="Ji B."/>
            <person name="Dainat J."/>
            <person name="Nielsen K.F."/>
            <person name="Frisvad J.C."/>
            <person name="Workman M."/>
            <person name="Nielsen J."/>
        </authorList>
    </citation>
    <scope>NUCLEOTIDE SEQUENCE [LARGE SCALE GENOMIC DNA]</scope>
    <source>
        <strain evidence="11">IBT 29486</strain>
    </source>
</reference>
<evidence type="ECO:0000256" key="7">
    <source>
        <dbReference type="ARBA" id="ARBA00047899"/>
    </source>
</evidence>
<keyword evidence="11" id="KW-1185">Reference proteome</keyword>
<evidence type="ECO:0000313" key="10">
    <source>
        <dbReference type="EMBL" id="OQE12137.1"/>
    </source>
</evidence>
<evidence type="ECO:0000256" key="1">
    <source>
        <dbReference type="ARBA" id="ARBA00012513"/>
    </source>
</evidence>
<evidence type="ECO:0000256" key="8">
    <source>
        <dbReference type="ARBA" id="ARBA00048679"/>
    </source>
</evidence>
<gene>
    <name evidence="10" type="ORF">PENVUL_c001G10073</name>
</gene>
<evidence type="ECO:0000256" key="3">
    <source>
        <dbReference type="ARBA" id="ARBA00022679"/>
    </source>
</evidence>
<evidence type="ECO:0000313" key="11">
    <source>
        <dbReference type="Proteomes" id="UP000191518"/>
    </source>
</evidence>
<organism evidence="10 11">
    <name type="scientific">Penicillium vulpinum</name>
    <dbReference type="NCBI Taxonomy" id="29845"/>
    <lineage>
        <taxon>Eukaryota</taxon>
        <taxon>Fungi</taxon>
        <taxon>Dikarya</taxon>
        <taxon>Ascomycota</taxon>
        <taxon>Pezizomycotina</taxon>
        <taxon>Eurotiomycetes</taxon>
        <taxon>Eurotiomycetidae</taxon>
        <taxon>Eurotiales</taxon>
        <taxon>Aspergillaceae</taxon>
        <taxon>Penicillium</taxon>
    </lineage>
</organism>
<dbReference type="InterPro" id="IPR011009">
    <property type="entry name" value="Kinase-like_dom_sf"/>
</dbReference>
<dbReference type="Gene3D" id="1.10.510.10">
    <property type="entry name" value="Transferase(Phosphotransferase) domain 1"/>
    <property type="match status" value="1"/>
</dbReference>
<dbReference type="Proteomes" id="UP000191518">
    <property type="component" value="Unassembled WGS sequence"/>
</dbReference>
<proteinExistence type="predicted"/>
<keyword evidence="5" id="KW-0418">Kinase</keyword>
<comment type="caution">
    <text evidence="10">The sequence shown here is derived from an EMBL/GenBank/DDBJ whole genome shotgun (WGS) entry which is preliminary data.</text>
</comment>
<keyword evidence="2" id="KW-0723">Serine/threonine-protein kinase</keyword>
<dbReference type="PROSITE" id="PS50011">
    <property type="entry name" value="PROTEIN_KINASE_DOM"/>
    <property type="match status" value="1"/>
</dbReference>
<keyword evidence="4" id="KW-0547">Nucleotide-binding</keyword>
<dbReference type="GO" id="GO:0004674">
    <property type="term" value="F:protein serine/threonine kinase activity"/>
    <property type="evidence" value="ECO:0007669"/>
    <property type="project" value="UniProtKB-KW"/>
</dbReference>
<dbReference type="InterPro" id="IPR000719">
    <property type="entry name" value="Prot_kinase_dom"/>
</dbReference>
<keyword evidence="6" id="KW-0067">ATP-binding</keyword>
<evidence type="ECO:0000256" key="2">
    <source>
        <dbReference type="ARBA" id="ARBA00022527"/>
    </source>
</evidence>
<comment type="catalytic activity">
    <reaction evidence="8">
        <text>L-seryl-[protein] + ATP = O-phospho-L-seryl-[protein] + ADP + H(+)</text>
        <dbReference type="Rhea" id="RHEA:17989"/>
        <dbReference type="Rhea" id="RHEA-COMP:9863"/>
        <dbReference type="Rhea" id="RHEA-COMP:11604"/>
        <dbReference type="ChEBI" id="CHEBI:15378"/>
        <dbReference type="ChEBI" id="CHEBI:29999"/>
        <dbReference type="ChEBI" id="CHEBI:30616"/>
        <dbReference type="ChEBI" id="CHEBI:83421"/>
        <dbReference type="ChEBI" id="CHEBI:456216"/>
        <dbReference type="EC" id="2.7.11.1"/>
    </reaction>
</comment>
<dbReference type="GO" id="GO:0005524">
    <property type="term" value="F:ATP binding"/>
    <property type="evidence" value="ECO:0007669"/>
    <property type="project" value="UniProtKB-KW"/>
</dbReference>
<evidence type="ECO:0000256" key="4">
    <source>
        <dbReference type="ARBA" id="ARBA00022741"/>
    </source>
</evidence>
<sequence>MASPSVATSSFSQVSAHSMGFCSTSSTSPFDGPVLVDKARFLQSPLRAGGPYLCSLPARTITTRSYYDSATVHQIEGYATEVLRDLHLQYQGIRLVGRHSKVAPEPERVTTVLIRMPNRPQLELWYRAAREINQLLLRHCHHGISVEIIETDLFNGNYCSPVESSHSIFPKWKNLAQEIVAHYSNNNDWIGLNCFRYGTNPRRSSNPVTVIIRVRKTCRNPFVTEARYIHDILAASGEAEVDVLFTKDATKSFVLNSTVPREATTGSVYPGVSIGVYKTGGYHPVHLGDLFNQRYEIVGKWSYGQFSTVWLAKDNRLQRDVTLKILKATASEKSKELSILTELSQLSISHPGKEHVLSLLDHFAHNGPNGSHLCLVFPSMLSDGEAMTARGKARDVTFVRTVSTQIILGLEFLHELNFIHSDLHPANILFNTNQIKLQNVLMPPEFSPVRWLPGIEVDSSALQYLMISQRPYGMLDDTNASCLMVKIGDFGGAFQSNDKNSLPMTPFGMRAPEMLNGRSLDSKIDIWALGCLIFQLATNEPLFPLMTFGCTNEECRANLSDLVTQATGNGYVGFAAHLRERLQSDFAGSTIPILCQ</sequence>
<dbReference type="SUPFAM" id="SSF56112">
    <property type="entry name" value="Protein kinase-like (PK-like)"/>
    <property type="match status" value="1"/>
</dbReference>
<evidence type="ECO:0000256" key="6">
    <source>
        <dbReference type="ARBA" id="ARBA00022840"/>
    </source>
</evidence>
<feature type="domain" description="Protein kinase" evidence="9">
    <location>
        <begin position="295"/>
        <end position="596"/>
    </location>
</feature>
<dbReference type="EMBL" id="MDYP01000001">
    <property type="protein sequence ID" value="OQE12137.1"/>
    <property type="molecule type" value="Genomic_DNA"/>
</dbReference>
<dbReference type="Pfam" id="PF00069">
    <property type="entry name" value="Pkinase"/>
    <property type="match status" value="2"/>
</dbReference>
<dbReference type="EC" id="2.7.11.1" evidence="1"/>
<comment type="catalytic activity">
    <reaction evidence="7">
        <text>L-threonyl-[protein] + ATP = O-phospho-L-threonyl-[protein] + ADP + H(+)</text>
        <dbReference type="Rhea" id="RHEA:46608"/>
        <dbReference type="Rhea" id="RHEA-COMP:11060"/>
        <dbReference type="Rhea" id="RHEA-COMP:11605"/>
        <dbReference type="ChEBI" id="CHEBI:15378"/>
        <dbReference type="ChEBI" id="CHEBI:30013"/>
        <dbReference type="ChEBI" id="CHEBI:30616"/>
        <dbReference type="ChEBI" id="CHEBI:61977"/>
        <dbReference type="ChEBI" id="CHEBI:456216"/>
        <dbReference type="EC" id="2.7.11.1"/>
    </reaction>
</comment>
<keyword evidence="3" id="KW-0808">Transferase</keyword>
<dbReference type="PANTHER" id="PTHR47634">
    <property type="entry name" value="PROTEIN KINASE DOMAIN-CONTAINING PROTEIN-RELATED"/>
    <property type="match status" value="1"/>
</dbReference>
<dbReference type="GO" id="GO:0050684">
    <property type="term" value="P:regulation of mRNA processing"/>
    <property type="evidence" value="ECO:0007669"/>
    <property type="project" value="TreeGrafter"/>
</dbReference>
<evidence type="ECO:0000259" key="9">
    <source>
        <dbReference type="PROSITE" id="PS50011"/>
    </source>
</evidence>
<dbReference type="AlphaFoldDB" id="A0A1V6SDQ0"/>
<dbReference type="PANTHER" id="PTHR47634:SF9">
    <property type="entry name" value="PROTEIN KINASE DOMAIN-CONTAINING PROTEIN-RELATED"/>
    <property type="match status" value="1"/>
</dbReference>
<protein>
    <recommendedName>
        <fullName evidence="1">non-specific serine/threonine protein kinase</fullName>
        <ecNumber evidence="1">2.7.11.1</ecNumber>
    </recommendedName>
</protein>
<accession>A0A1V6SDQ0</accession>
<dbReference type="SMART" id="SM00220">
    <property type="entry name" value="S_TKc"/>
    <property type="match status" value="1"/>
</dbReference>
<dbReference type="STRING" id="29845.A0A1V6SDQ0"/>
<dbReference type="GO" id="GO:0000245">
    <property type="term" value="P:spliceosomal complex assembly"/>
    <property type="evidence" value="ECO:0007669"/>
    <property type="project" value="TreeGrafter"/>
</dbReference>